<evidence type="ECO:0000256" key="4">
    <source>
        <dbReference type="ARBA" id="ARBA00023136"/>
    </source>
</evidence>
<keyword evidence="4" id="KW-0472">Membrane</keyword>
<evidence type="ECO:0000256" key="5">
    <source>
        <dbReference type="ARBA" id="ARBA00044104"/>
    </source>
</evidence>
<dbReference type="HOGENOM" id="CLU_033162_2_0_1"/>
<comment type="subcellular location">
    <subcellularLocation>
        <location evidence="1">Membrane</location>
        <topology evidence="1">Single-pass membrane protein</topology>
    </subcellularLocation>
</comment>
<name>H3A2G1_LATCH</name>
<evidence type="ECO:0000256" key="2">
    <source>
        <dbReference type="ARBA" id="ARBA00022692"/>
    </source>
</evidence>
<dbReference type="GO" id="GO:0005615">
    <property type="term" value="C:extracellular space"/>
    <property type="evidence" value="ECO:0007669"/>
    <property type="project" value="TreeGrafter"/>
</dbReference>
<dbReference type="eggNOG" id="KOG3748">
    <property type="taxonomic scope" value="Eukaryota"/>
</dbReference>
<dbReference type="InterPro" id="IPR019356">
    <property type="entry name" value="Menorin_dom"/>
</dbReference>
<reference evidence="8" key="2">
    <citation type="submission" date="2025-08" db="UniProtKB">
        <authorList>
            <consortium name="Ensembl"/>
        </authorList>
    </citation>
    <scope>IDENTIFICATION</scope>
</reference>
<dbReference type="Pfam" id="PF10223">
    <property type="entry name" value="Menorin_N"/>
    <property type="match status" value="2"/>
</dbReference>
<evidence type="ECO:0000256" key="1">
    <source>
        <dbReference type="ARBA" id="ARBA00004167"/>
    </source>
</evidence>
<evidence type="ECO:0000313" key="9">
    <source>
        <dbReference type="Proteomes" id="UP000008672"/>
    </source>
</evidence>
<dbReference type="EMBL" id="AFYH01161968">
    <property type="status" value="NOT_ANNOTATED_CDS"/>
    <property type="molecule type" value="Genomic_DNA"/>
</dbReference>
<dbReference type="PANTHER" id="PTHR21184">
    <property type="entry name" value="MENORIN (DENDRITIC BRANCHING PROTEIN)"/>
    <property type="match status" value="1"/>
</dbReference>
<dbReference type="AlphaFoldDB" id="H3A2G1"/>
<evidence type="ECO:0000256" key="6">
    <source>
        <dbReference type="ARBA" id="ARBA00044953"/>
    </source>
</evidence>
<dbReference type="GeneTree" id="ENSGT00530000063681"/>
<dbReference type="GO" id="GO:0016020">
    <property type="term" value="C:membrane"/>
    <property type="evidence" value="ECO:0007669"/>
    <property type="project" value="UniProtKB-SubCell"/>
</dbReference>
<proteinExistence type="inferred from homology"/>
<dbReference type="Proteomes" id="UP000008672">
    <property type="component" value="Unassembled WGS sequence"/>
</dbReference>
<evidence type="ECO:0000256" key="3">
    <source>
        <dbReference type="ARBA" id="ARBA00022989"/>
    </source>
</evidence>
<evidence type="ECO:0000313" key="8">
    <source>
        <dbReference type="Ensembl" id="ENSLACP00000003832.1"/>
    </source>
</evidence>
<dbReference type="EMBL" id="AFYH01161966">
    <property type="status" value="NOT_ANNOTATED_CDS"/>
    <property type="molecule type" value="Genomic_DNA"/>
</dbReference>
<keyword evidence="2" id="KW-0812">Transmembrane</keyword>
<reference evidence="8" key="3">
    <citation type="submission" date="2025-09" db="UniProtKB">
        <authorList>
            <consortium name="Ensembl"/>
        </authorList>
    </citation>
    <scope>IDENTIFICATION</scope>
</reference>
<sequence>QQPAFHTGGDMLDYLLDQGYITQKDGLLVTWYHSANKKSEMQEALESNVMVLEADVNVEGHNTRNETEKPIMAHPPDVYSDNTFQEWLDAVLYSSKAGIKLDFKSIQAVGPSLDILLKKATQVDINRPVWLNADILHGPNVPHFISVVNASRFFSLIQSKFPNATVSPGWKTAFTSLLPNRTYTKTMIEEMYTKVQNLPQRVTFPVRAVMVRQAWPHLSWLLNKSERYSLTLWQGKTDPITVEDLLLIRDNSNPEQIYYDIYDPVLSEFKKIAFQQNRKKRFYPGGSLLRYFEPLGVDSLYIRWYNNISTLEELTHTHTVHIKADGGMLVINVEAQKYSLGDSILPVVHSNTSYELSVEDCLNKIFISSKPWGIYLNIQSQEALIPTLTALSNTYSNNALCNPIWISMAVSHGSFSTPGYIEGSKFLKAINDTFPFVTIAPRWPSEVLNKGYTEQLISDMLSLCKGCWQEISFQLETVALGKSCHTTLQLLESSVSYTVTIEHKHEQGRLAGGIKGLMFIQTYDVLKVYCNLPGDYRNSFSNITLT</sequence>
<dbReference type="STRING" id="7897.ENSLACP00000003832"/>
<keyword evidence="9" id="KW-1185">Reference proteome</keyword>
<evidence type="ECO:0000259" key="7">
    <source>
        <dbReference type="Pfam" id="PF10223"/>
    </source>
</evidence>
<protein>
    <recommendedName>
        <fullName evidence="5">Protein FAM151A</fullName>
    </recommendedName>
</protein>
<dbReference type="FunCoup" id="H3A2G1">
    <property type="interactions" value="75"/>
</dbReference>
<feature type="domain" description="Menorin-like" evidence="7">
    <location>
        <begin position="25"/>
        <end position="265"/>
    </location>
</feature>
<feature type="domain" description="Menorin-like" evidence="7">
    <location>
        <begin position="298"/>
        <end position="537"/>
    </location>
</feature>
<keyword evidence="3" id="KW-1133">Transmembrane helix</keyword>
<dbReference type="InParanoid" id="H3A2G1"/>
<dbReference type="OMA" id="AHQVYYD"/>
<gene>
    <name evidence="8" type="primary">FAM151A</name>
</gene>
<reference evidence="9" key="1">
    <citation type="submission" date="2011-08" db="EMBL/GenBank/DDBJ databases">
        <title>The draft genome of Latimeria chalumnae.</title>
        <authorList>
            <person name="Di Palma F."/>
            <person name="Alfoldi J."/>
            <person name="Johnson J."/>
            <person name="Berlin A."/>
            <person name="Gnerre S."/>
            <person name="Jaffe D."/>
            <person name="MacCallum I."/>
            <person name="Young S."/>
            <person name="Walker B.J."/>
            <person name="Lander E."/>
            <person name="Lindblad-Toh K."/>
        </authorList>
    </citation>
    <scope>NUCLEOTIDE SEQUENCE [LARGE SCALE GENOMIC DNA]</scope>
    <source>
        <strain evidence="9">Wild caught</strain>
    </source>
</reference>
<comment type="similarity">
    <text evidence="6">Belongs to the menorin family.</text>
</comment>
<dbReference type="Ensembl" id="ENSLACT00000003867.1">
    <property type="protein sequence ID" value="ENSLACP00000003832.1"/>
    <property type="gene ID" value="ENSLACG00000003411.1"/>
</dbReference>
<dbReference type="PANTHER" id="PTHR21184:SF4">
    <property type="entry name" value="PROTEIN FAM151A"/>
    <property type="match status" value="1"/>
</dbReference>
<dbReference type="EMBL" id="AFYH01161967">
    <property type="status" value="NOT_ANNOTATED_CDS"/>
    <property type="molecule type" value="Genomic_DNA"/>
</dbReference>
<dbReference type="EMBL" id="AFYH01161965">
    <property type="status" value="NOT_ANNOTATED_CDS"/>
    <property type="molecule type" value="Genomic_DNA"/>
</dbReference>
<organism evidence="8 9">
    <name type="scientific">Latimeria chalumnae</name>
    <name type="common">Coelacanth</name>
    <dbReference type="NCBI Taxonomy" id="7897"/>
    <lineage>
        <taxon>Eukaryota</taxon>
        <taxon>Metazoa</taxon>
        <taxon>Chordata</taxon>
        <taxon>Craniata</taxon>
        <taxon>Vertebrata</taxon>
        <taxon>Euteleostomi</taxon>
        <taxon>Coelacanthiformes</taxon>
        <taxon>Coelacanthidae</taxon>
        <taxon>Latimeria</taxon>
    </lineage>
</organism>
<accession>H3A2G1</accession>